<proteinExistence type="predicted"/>
<keyword evidence="3" id="KW-1185">Reference proteome</keyword>
<feature type="compositionally biased region" description="Basic residues" evidence="1">
    <location>
        <begin position="150"/>
        <end position="161"/>
    </location>
</feature>
<reference evidence="2" key="1">
    <citation type="submission" date="2023-03" db="EMBL/GenBank/DDBJ databases">
        <title>Massive genome expansion in bonnet fungi (Mycena s.s.) driven by repeated elements and novel gene families across ecological guilds.</title>
        <authorList>
            <consortium name="Lawrence Berkeley National Laboratory"/>
            <person name="Harder C.B."/>
            <person name="Miyauchi S."/>
            <person name="Viragh M."/>
            <person name="Kuo A."/>
            <person name="Thoen E."/>
            <person name="Andreopoulos B."/>
            <person name="Lu D."/>
            <person name="Skrede I."/>
            <person name="Drula E."/>
            <person name="Henrissat B."/>
            <person name="Morin E."/>
            <person name="Kohler A."/>
            <person name="Barry K."/>
            <person name="LaButti K."/>
            <person name="Morin E."/>
            <person name="Salamov A."/>
            <person name="Lipzen A."/>
            <person name="Mereny Z."/>
            <person name="Hegedus B."/>
            <person name="Baldrian P."/>
            <person name="Stursova M."/>
            <person name="Weitz H."/>
            <person name="Taylor A."/>
            <person name="Grigoriev I.V."/>
            <person name="Nagy L.G."/>
            <person name="Martin F."/>
            <person name="Kauserud H."/>
        </authorList>
    </citation>
    <scope>NUCLEOTIDE SEQUENCE</scope>
    <source>
        <strain evidence="2">CBHHK200</strain>
    </source>
</reference>
<accession>A0AAD6WL98</accession>
<evidence type="ECO:0008006" key="4">
    <source>
        <dbReference type="Google" id="ProtNLM"/>
    </source>
</evidence>
<protein>
    <recommendedName>
        <fullName evidence="4">BRCT domain-containing protein</fullName>
    </recommendedName>
</protein>
<gene>
    <name evidence="2" type="ORF">C8F04DRAFT_1281240</name>
</gene>
<dbReference type="EMBL" id="JARJCM010000496">
    <property type="protein sequence ID" value="KAJ7016490.1"/>
    <property type="molecule type" value="Genomic_DNA"/>
</dbReference>
<dbReference type="InterPro" id="IPR036420">
    <property type="entry name" value="BRCT_dom_sf"/>
</dbReference>
<feature type="region of interest" description="Disordered" evidence="1">
    <location>
        <begin position="129"/>
        <end position="161"/>
    </location>
</feature>
<dbReference type="SUPFAM" id="SSF52113">
    <property type="entry name" value="BRCT domain"/>
    <property type="match status" value="1"/>
</dbReference>
<comment type="caution">
    <text evidence="2">The sequence shown here is derived from an EMBL/GenBank/DDBJ whole genome shotgun (WGS) entry which is preliminary data.</text>
</comment>
<evidence type="ECO:0000256" key="1">
    <source>
        <dbReference type="SAM" id="MobiDB-lite"/>
    </source>
</evidence>
<evidence type="ECO:0000313" key="3">
    <source>
        <dbReference type="Proteomes" id="UP001218188"/>
    </source>
</evidence>
<evidence type="ECO:0000313" key="2">
    <source>
        <dbReference type="EMBL" id="KAJ7016490.1"/>
    </source>
</evidence>
<name>A0AAD6WL98_9AGAR</name>
<dbReference type="AlphaFoldDB" id="A0AAD6WL98"/>
<dbReference type="Proteomes" id="UP001218188">
    <property type="component" value="Unassembled WGS sequence"/>
</dbReference>
<organism evidence="2 3">
    <name type="scientific">Mycena alexandri</name>
    <dbReference type="NCBI Taxonomy" id="1745969"/>
    <lineage>
        <taxon>Eukaryota</taxon>
        <taxon>Fungi</taxon>
        <taxon>Dikarya</taxon>
        <taxon>Basidiomycota</taxon>
        <taxon>Agaricomycotina</taxon>
        <taxon>Agaricomycetes</taxon>
        <taxon>Agaricomycetidae</taxon>
        <taxon>Agaricales</taxon>
        <taxon>Marasmiineae</taxon>
        <taxon>Mycenaceae</taxon>
        <taxon>Mycena</taxon>
    </lineage>
</organism>
<sequence>MNLFDGHYAVFSHEVPEIYLQDYARLGGNVASNKADIQDATVFICNDQFDIDFIAIWYNDTYRVVTKRYIYDCMRLGHRPREKEYSWGVAADLAIVPTWSLLPWNGSIFDKRKATVVLEERSRKRLRAMEAESGPQLGLLTPAPSLVPHAKSKTKRNVKSK</sequence>